<reference evidence="1 2" key="1">
    <citation type="journal article" date="2021" name="bioRxiv">
        <title>The Gossypium anomalum genome as a resource for cotton improvement and evolutionary analysis of hybrid incompatibility.</title>
        <authorList>
            <person name="Grover C.E."/>
            <person name="Yuan D."/>
            <person name="Arick M.A."/>
            <person name="Miller E.R."/>
            <person name="Hu G."/>
            <person name="Peterson D.G."/>
            <person name="Wendel J.F."/>
            <person name="Udall J.A."/>
        </authorList>
    </citation>
    <scope>NUCLEOTIDE SEQUENCE [LARGE SCALE GENOMIC DNA]</scope>
    <source>
        <strain evidence="1">JFW-Udall</strain>
        <tissue evidence="1">Leaf</tissue>
    </source>
</reference>
<protein>
    <submittedName>
        <fullName evidence="1">Uncharacterized protein</fullName>
    </submittedName>
</protein>
<dbReference type="EMBL" id="JAHUZN010000003">
    <property type="protein sequence ID" value="KAG8498977.1"/>
    <property type="molecule type" value="Genomic_DNA"/>
</dbReference>
<evidence type="ECO:0000313" key="1">
    <source>
        <dbReference type="EMBL" id="KAG8498977.1"/>
    </source>
</evidence>
<organism evidence="1 2">
    <name type="scientific">Gossypium anomalum</name>
    <dbReference type="NCBI Taxonomy" id="47600"/>
    <lineage>
        <taxon>Eukaryota</taxon>
        <taxon>Viridiplantae</taxon>
        <taxon>Streptophyta</taxon>
        <taxon>Embryophyta</taxon>
        <taxon>Tracheophyta</taxon>
        <taxon>Spermatophyta</taxon>
        <taxon>Magnoliopsida</taxon>
        <taxon>eudicotyledons</taxon>
        <taxon>Gunneridae</taxon>
        <taxon>Pentapetalae</taxon>
        <taxon>rosids</taxon>
        <taxon>malvids</taxon>
        <taxon>Malvales</taxon>
        <taxon>Malvaceae</taxon>
        <taxon>Malvoideae</taxon>
        <taxon>Gossypium</taxon>
    </lineage>
</organism>
<sequence>MWLGVRVCGQQKDVERRDRRGSGVQAAVRAKGQFCCSHGGELEFDRNFPSSGLSQSSGGLLLVGQRSWMEFKLVVAEIKEENMEFEPGKDFMPK</sequence>
<accession>A0A8J5ZDQ6</accession>
<evidence type="ECO:0000313" key="2">
    <source>
        <dbReference type="Proteomes" id="UP000701853"/>
    </source>
</evidence>
<name>A0A8J5ZDQ6_9ROSI</name>
<keyword evidence="2" id="KW-1185">Reference proteome</keyword>
<dbReference type="AlphaFoldDB" id="A0A8J5ZDQ6"/>
<comment type="caution">
    <text evidence="1">The sequence shown here is derived from an EMBL/GenBank/DDBJ whole genome shotgun (WGS) entry which is preliminary data.</text>
</comment>
<dbReference type="Proteomes" id="UP000701853">
    <property type="component" value="Chromosome 3"/>
</dbReference>
<gene>
    <name evidence="1" type="ORF">CXB51_005385</name>
</gene>
<proteinExistence type="predicted"/>